<reference evidence="5 6" key="1">
    <citation type="submission" date="2019-07" db="EMBL/GenBank/DDBJ databases">
        <title>Microbispora hainanensis DSM 45428.</title>
        <authorList>
            <person name="Thawai C."/>
        </authorList>
    </citation>
    <scope>NUCLEOTIDE SEQUENCE [LARGE SCALE GENOMIC DNA]</scope>
    <source>
        <strain evidence="5 6">DSM 45428</strain>
    </source>
</reference>
<dbReference type="SMART" id="SM00554">
    <property type="entry name" value="FAS1"/>
    <property type="match status" value="1"/>
</dbReference>
<evidence type="ECO:0000313" key="6">
    <source>
        <dbReference type="Proteomes" id="UP000316541"/>
    </source>
</evidence>
<dbReference type="InterPro" id="IPR036378">
    <property type="entry name" value="FAS1_dom_sf"/>
</dbReference>
<dbReference type="GO" id="GO:0005615">
    <property type="term" value="C:extracellular space"/>
    <property type="evidence" value="ECO:0007669"/>
    <property type="project" value="TreeGrafter"/>
</dbReference>
<keyword evidence="1 3" id="KW-0732">Signal</keyword>
<accession>A0A544YQX7</accession>
<feature type="region of interest" description="Disordered" evidence="2">
    <location>
        <begin position="21"/>
        <end position="87"/>
    </location>
</feature>
<dbReference type="PANTHER" id="PTHR10900:SF77">
    <property type="entry name" value="FI19380P1"/>
    <property type="match status" value="1"/>
</dbReference>
<evidence type="ECO:0000259" key="4">
    <source>
        <dbReference type="PROSITE" id="PS50213"/>
    </source>
</evidence>
<feature type="domain" description="FAS1" evidence="4">
    <location>
        <begin position="90"/>
        <end position="218"/>
    </location>
</feature>
<protein>
    <submittedName>
        <fullName evidence="5">Fasciclin domain-containing protein</fullName>
    </submittedName>
</protein>
<dbReference type="GO" id="GO:0007155">
    <property type="term" value="P:cell adhesion"/>
    <property type="evidence" value="ECO:0007669"/>
    <property type="project" value="TreeGrafter"/>
</dbReference>
<feature type="chain" id="PRO_5038863566" evidence="3">
    <location>
        <begin position="20"/>
        <end position="221"/>
    </location>
</feature>
<feature type="compositionally biased region" description="Low complexity" evidence="2">
    <location>
        <begin position="43"/>
        <end position="73"/>
    </location>
</feature>
<dbReference type="Proteomes" id="UP000316541">
    <property type="component" value="Unassembled WGS sequence"/>
</dbReference>
<sequence>MNTRLLALAALTAALSMSAACGSQGGGNPAAPVAANETATDMTSETPSAEASESPTATGSPSPSVSGTPVGAGCSSLPASGKGSPAELAKVPVGTAISDIPMLSTLARVVKKAGLTETLNSAQDITVFAPTNDAFNKIPKNQLDQLMSNRKSLRGLLAYHVVKGRKAPADMHGQLTTLEGRKLTVSGSDSTLKVNDATVTCGNIATSNATIYAVDKVLMPR</sequence>
<dbReference type="EMBL" id="VIRM01000026">
    <property type="protein sequence ID" value="TQS19178.1"/>
    <property type="molecule type" value="Genomic_DNA"/>
</dbReference>
<feature type="signal peptide" evidence="3">
    <location>
        <begin position="1"/>
        <end position="19"/>
    </location>
</feature>
<dbReference type="RefSeq" id="WP_142620659.1">
    <property type="nucleotide sequence ID" value="NZ_VIRM01000026.1"/>
</dbReference>
<dbReference type="PANTHER" id="PTHR10900">
    <property type="entry name" value="PERIOSTIN-RELATED"/>
    <property type="match status" value="1"/>
</dbReference>
<dbReference type="GO" id="GO:0030198">
    <property type="term" value="P:extracellular matrix organization"/>
    <property type="evidence" value="ECO:0007669"/>
    <property type="project" value="TreeGrafter"/>
</dbReference>
<dbReference type="Gene3D" id="2.30.180.10">
    <property type="entry name" value="FAS1 domain"/>
    <property type="match status" value="1"/>
</dbReference>
<evidence type="ECO:0000313" key="5">
    <source>
        <dbReference type="EMBL" id="TQS19178.1"/>
    </source>
</evidence>
<dbReference type="GO" id="GO:0050839">
    <property type="term" value="F:cell adhesion molecule binding"/>
    <property type="evidence" value="ECO:0007669"/>
    <property type="project" value="TreeGrafter"/>
</dbReference>
<dbReference type="FunFam" id="2.30.180.10:FF:000019">
    <property type="entry name" value="Cell surface lipoprotein"/>
    <property type="match status" value="1"/>
</dbReference>
<evidence type="ECO:0000256" key="1">
    <source>
        <dbReference type="ARBA" id="ARBA00022729"/>
    </source>
</evidence>
<dbReference type="PROSITE" id="PS50213">
    <property type="entry name" value="FAS1"/>
    <property type="match status" value="1"/>
</dbReference>
<dbReference type="GO" id="GO:0031012">
    <property type="term" value="C:extracellular matrix"/>
    <property type="evidence" value="ECO:0007669"/>
    <property type="project" value="TreeGrafter"/>
</dbReference>
<dbReference type="PROSITE" id="PS51257">
    <property type="entry name" value="PROKAR_LIPOPROTEIN"/>
    <property type="match status" value="1"/>
</dbReference>
<dbReference type="SUPFAM" id="SSF82153">
    <property type="entry name" value="FAS1 domain"/>
    <property type="match status" value="1"/>
</dbReference>
<dbReference type="InterPro" id="IPR000782">
    <property type="entry name" value="FAS1_domain"/>
</dbReference>
<evidence type="ECO:0000256" key="3">
    <source>
        <dbReference type="SAM" id="SignalP"/>
    </source>
</evidence>
<organism evidence="5 6">
    <name type="scientific">Microbispora hainanensis</name>
    <dbReference type="NCBI Taxonomy" id="568844"/>
    <lineage>
        <taxon>Bacteria</taxon>
        <taxon>Bacillati</taxon>
        <taxon>Actinomycetota</taxon>
        <taxon>Actinomycetes</taxon>
        <taxon>Streptosporangiales</taxon>
        <taxon>Streptosporangiaceae</taxon>
        <taxon>Microbispora</taxon>
    </lineage>
</organism>
<dbReference type="Pfam" id="PF02469">
    <property type="entry name" value="Fasciclin"/>
    <property type="match status" value="1"/>
</dbReference>
<proteinExistence type="predicted"/>
<name>A0A544YQX7_9ACTN</name>
<evidence type="ECO:0000256" key="2">
    <source>
        <dbReference type="SAM" id="MobiDB-lite"/>
    </source>
</evidence>
<comment type="caution">
    <text evidence="5">The sequence shown here is derived from an EMBL/GenBank/DDBJ whole genome shotgun (WGS) entry which is preliminary data.</text>
</comment>
<dbReference type="AlphaFoldDB" id="A0A544YQX7"/>
<gene>
    <name evidence="5" type="ORF">FLX08_21450</name>
</gene>
<dbReference type="InterPro" id="IPR050904">
    <property type="entry name" value="Adhesion/Biosynth-related"/>
</dbReference>